<dbReference type="AlphaFoldDB" id="A0A1H1UL88"/>
<gene>
    <name evidence="1" type="ORF">SAMN04489717_3674</name>
</gene>
<accession>A0A1H1UL88</accession>
<evidence type="ECO:0000313" key="2">
    <source>
        <dbReference type="Proteomes" id="UP000198983"/>
    </source>
</evidence>
<dbReference type="RefSeq" id="WP_092654840.1">
    <property type="nucleotide sequence ID" value="NZ_LT629732.1"/>
</dbReference>
<dbReference type="EMBL" id="LT629732">
    <property type="protein sequence ID" value="SDS73090.1"/>
    <property type="molecule type" value="Genomic_DNA"/>
</dbReference>
<dbReference type="Proteomes" id="UP000198983">
    <property type="component" value="Chromosome I"/>
</dbReference>
<reference evidence="1 2" key="1">
    <citation type="submission" date="2016-10" db="EMBL/GenBank/DDBJ databases">
        <authorList>
            <person name="de Groot N.N."/>
        </authorList>
    </citation>
    <scope>NUCLEOTIDE SEQUENCE [LARGE SCALE GENOMIC DNA]</scope>
    <source>
        <strain evidence="1 2">DSM 22024</strain>
    </source>
</reference>
<name>A0A1H1UL88_9ACTN</name>
<organism evidence="1 2">
    <name type="scientific">Actinopolymorpha singaporensis</name>
    <dbReference type="NCBI Taxonomy" id="117157"/>
    <lineage>
        <taxon>Bacteria</taxon>
        <taxon>Bacillati</taxon>
        <taxon>Actinomycetota</taxon>
        <taxon>Actinomycetes</taxon>
        <taxon>Propionibacteriales</taxon>
        <taxon>Actinopolymorphaceae</taxon>
        <taxon>Actinopolymorpha</taxon>
    </lineage>
</organism>
<protein>
    <submittedName>
        <fullName evidence="1">Uncharacterized protein</fullName>
    </submittedName>
</protein>
<sequence length="60" mass="5937">MNDFLQGSVVSVLLLGAMAGALVVAVWQIARAQGTVALEGVLTADGIPGACLGNRLAVAS</sequence>
<keyword evidence="2" id="KW-1185">Reference proteome</keyword>
<proteinExistence type="predicted"/>
<evidence type="ECO:0000313" key="1">
    <source>
        <dbReference type="EMBL" id="SDS73090.1"/>
    </source>
</evidence>